<dbReference type="AlphaFoldDB" id="A0A448WEP9"/>
<sequence>MVLHKLTAISSTKNCCRATFSPRSNLRYRAQEVVAFQAGLFPRKMLPETRLLWLKSHARLRPCDPVPGQPYFECRLGFCKKMMWRYRRRATAQAE</sequence>
<dbReference type="Proteomes" id="UP000784294">
    <property type="component" value="Unassembled WGS sequence"/>
</dbReference>
<protein>
    <submittedName>
        <fullName evidence="1">Uncharacterized protein</fullName>
    </submittedName>
</protein>
<organism evidence="1 2">
    <name type="scientific">Protopolystoma xenopodis</name>
    <dbReference type="NCBI Taxonomy" id="117903"/>
    <lineage>
        <taxon>Eukaryota</taxon>
        <taxon>Metazoa</taxon>
        <taxon>Spiralia</taxon>
        <taxon>Lophotrochozoa</taxon>
        <taxon>Platyhelminthes</taxon>
        <taxon>Monogenea</taxon>
        <taxon>Polyopisthocotylea</taxon>
        <taxon>Polystomatidea</taxon>
        <taxon>Polystomatidae</taxon>
        <taxon>Protopolystoma</taxon>
    </lineage>
</organism>
<reference evidence="1" key="1">
    <citation type="submission" date="2018-11" db="EMBL/GenBank/DDBJ databases">
        <authorList>
            <consortium name="Pathogen Informatics"/>
        </authorList>
    </citation>
    <scope>NUCLEOTIDE SEQUENCE</scope>
</reference>
<gene>
    <name evidence="1" type="ORF">PXEA_LOCUS3382</name>
</gene>
<evidence type="ECO:0000313" key="1">
    <source>
        <dbReference type="EMBL" id="VEL09942.1"/>
    </source>
</evidence>
<keyword evidence="2" id="KW-1185">Reference proteome</keyword>
<accession>A0A448WEP9</accession>
<proteinExistence type="predicted"/>
<dbReference type="EMBL" id="CAAALY010007625">
    <property type="protein sequence ID" value="VEL09942.1"/>
    <property type="molecule type" value="Genomic_DNA"/>
</dbReference>
<evidence type="ECO:0000313" key="2">
    <source>
        <dbReference type="Proteomes" id="UP000784294"/>
    </source>
</evidence>
<name>A0A448WEP9_9PLAT</name>
<comment type="caution">
    <text evidence="1">The sequence shown here is derived from an EMBL/GenBank/DDBJ whole genome shotgun (WGS) entry which is preliminary data.</text>
</comment>